<evidence type="ECO:0000256" key="2">
    <source>
        <dbReference type="ARBA" id="ARBA00022603"/>
    </source>
</evidence>
<name>H2C3F4_9CREN</name>
<dbReference type="Pfam" id="PF02475">
    <property type="entry name" value="TRM5-TYW2_MTfase"/>
    <property type="match status" value="1"/>
</dbReference>
<dbReference type="InterPro" id="IPR029063">
    <property type="entry name" value="SAM-dependent_MTases_sf"/>
</dbReference>
<dbReference type="InterPro" id="IPR056743">
    <property type="entry name" value="TRM5-TYW2-like_MTfase"/>
</dbReference>
<gene>
    <name evidence="7" type="ORF">MetMK1DRAFT_00012780</name>
</gene>
<reference evidence="7 8" key="1">
    <citation type="submission" date="2012-01" db="EMBL/GenBank/DDBJ databases">
        <title>Improved High-Quality Draft sequence of Metallosphaera yellowstonensis MK1.</title>
        <authorList>
            <consortium name="US DOE Joint Genome Institute"/>
            <person name="Lucas S."/>
            <person name="Han J."/>
            <person name="Cheng J.-F."/>
            <person name="Goodwin L."/>
            <person name="Pitluck S."/>
            <person name="Peters L."/>
            <person name="Teshima H."/>
            <person name="Detter J.C."/>
            <person name="Han C."/>
            <person name="Tapia R."/>
            <person name="Land M."/>
            <person name="Hauser L."/>
            <person name="Kyrpides N."/>
            <person name="Kozubal M."/>
            <person name="Macur R.E."/>
            <person name="Jay Z."/>
            <person name="Inskeep W."/>
            <person name="Woyke T."/>
        </authorList>
    </citation>
    <scope>NUCLEOTIDE SEQUENCE [LARGE SCALE GENOMIC DNA]</scope>
    <source>
        <strain evidence="7 8">MK1</strain>
    </source>
</reference>
<dbReference type="PANTHER" id="PTHR23245:SF36">
    <property type="entry name" value="TRNA (GUANINE(37)-N1)-METHYLTRANSFERASE"/>
    <property type="match status" value="1"/>
</dbReference>
<dbReference type="SUPFAM" id="SSF53335">
    <property type="entry name" value="S-adenosyl-L-methionine-dependent methyltransferases"/>
    <property type="match status" value="1"/>
</dbReference>
<keyword evidence="4" id="KW-0949">S-adenosyl-L-methionine</keyword>
<keyword evidence="8" id="KW-1185">Reference proteome</keyword>
<organism evidence="7 8">
    <name type="scientific">Metallosphaera yellowstonensis MK1</name>
    <dbReference type="NCBI Taxonomy" id="671065"/>
    <lineage>
        <taxon>Archaea</taxon>
        <taxon>Thermoproteota</taxon>
        <taxon>Thermoprotei</taxon>
        <taxon>Sulfolobales</taxon>
        <taxon>Sulfolobaceae</taxon>
        <taxon>Metallosphaera</taxon>
    </lineage>
</organism>
<dbReference type="GO" id="GO:0008175">
    <property type="term" value="F:tRNA methyltransferase activity"/>
    <property type="evidence" value="ECO:0007669"/>
    <property type="project" value="TreeGrafter"/>
</dbReference>
<dbReference type="PANTHER" id="PTHR23245">
    <property type="entry name" value="TRNA METHYLTRANSFERASE"/>
    <property type="match status" value="1"/>
</dbReference>
<evidence type="ECO:0000313" key="8">
    <source>
        <dbReference type="Proteomes" id="UP000003980"/>
    </source>
</evidence>
<dbReference type="EMBL" id="JH597761">
    <property type="protein sequence ID" value="EHP70775.1"/>
    <property type="molecule type" value="Genomic_DNA"/>
</dbReference>
<dbReference type="STRING" id="671065.MetMK1DRAFT_00012780"/>
<proteinExistence type="predicted"/>
<sequence length="271" mass="30405">MSEPTKELEVVECNPLEVRTKRLNEVIPGASSFYVIGDIAIVSYKGKEDPRSVGEAIIRLVPRVRSVFLKRRVVGELRLGELIPIAGEGKTTTSFVEGRISFFVDVSKVYVNPSLAIERMKVSERVDRGDLVLDAFTGYGAFALHMAKRGAYVVAGDLNLDGLIMAIKSIRLNGNKFTVDLVHYDANFLPFRDAVFKLVIGDNPSMIDRFIGELCRVTRGTLLVYRLGPPQEGWERVNEYSKDLIIAKREIRCHQEDSDHSSPQFPHQIPI</sequence>
<dbReference type="CDD" id="cd02440">
    <property type="entry name" value="AdoMet_MTases"/>
    <property type="match status" value="1"/>
</dbReference>
<dbReference type="InterPro" id="IPR030382">
    <property type="entry name" value="MeTrfase_TRM5/TYW2"/>
</dbReference>
<dbReference type="GO" id="GO:0005737">
    <property type="term" value="C:cytoplasm"/>
    <property type="evidence" value="ECO:0007669"/>
    <property type="project" value="TreeGrafter"/>
</dbReference>
<dbReference type="HOGENOM" id="CLU_022610_0_1_2"/>
<accession>H2C3F4</accession>
<keyword evidence="5" id="KW-0819">tRNA processing</keyword>
<evidence type="ECO:0000256" key="3">
    <source>
        <dbReference type="ARBA" id="ARBA00022679"/>
    </source>
</evidence>
<evidence type="ECO:0000259" key="6">
    <source>
        <dbReference type="PROSITE" id="PS51684"/>
    </source>
</evidence>
<dbReference type="eggNOG" id="arCOG00033">
    <property type="taxonomic scope" value="Archaea"/>
</dbReference>
<dbReference type="Proteomes" id="UP000003980">
    <property type="component" value="Unassembled WGS sequence"/>
</dbReference>
<keyword evidence="3 7" id="KW-0808">Transferase</keyword>
<dbReference type="Gene3D" id="3.40.50.150">
    <property type="entry name" value="Vaccinia Virus protein VP39"/>
    <property type="match status" value="1"/>
</dbReference>
<dbReference type="Gene3D" id="3.30.300.110">
    <property type="entry name" value="Met-10+ protein-like domains"/>
    <property type="match status" value="1"/>
</dbReference>
<keyword evidence="1" id="KW-0963">Cytoplasm</keyword>
<feature type="domain" description="SAM-dependent methyltransferase TRM5/TYW2-type" evidence="6">
    <location>
        <begin position="33"/>
        <end position="271"/>
    </location>
</feature>
<evidence type="ECO:0000256" key="4">
    <source>
        <dbReference type="ARBA" id="ARBA00022691"/>
    </source>
</evidence>
<evidence type="ECO:0000256" key="5">
    <source>
        <dbReference type="ARBA" id="ARBA00022694"/>
    </source>
</evidence>
<evidence type="ECO:0000256" key="1">
    <source>
        <dbReference type="ARBA" id="ARBA00022490"/>
    </source>
</evidence>
<keyword evidence="2 7" id="KW-0489">Methyltransferase</keyword>
<protein>
    <submittedName>
        <fullName evidence="7">Putative methyltransferase</fullName>
    </submittedName>
</protein>
<dbReference type="PROSITE" id="PS51684">
    <property type="entry name" value="SAM_MT_TRM5_TYW2"/>
    <property type="match status" value="1"/>
</dbReference>
<dbReference type="AlphaFoldDB" id="H2C3F4"/>
<dbReference type="GO" id="GO:0002939">
    <property type="term" value="P:tRNA N1-guanine methylation"/>
    <property type="evidence" value="ECO:0007669"/>
    <property type="project" value="TreeGrafter"/>
</dbReference>
<evidence type="ECO:0000313" key="7">
    <source>
        <dbReference type="EMBL" id="EHP70775.1"/>
    </source>
</evidence>